<dbReference type="PROSITE" id="PS50043">
    <property type="entry name" value="HTH_LUXR_2"/>
    <property type="match status" value="1"/>
</dbReference>
<dbReference type="PANTHER" id="PTHR43214">
    <property type="entry name" value="TWO-COMPONENT RESPONSE REGULATOR"/>
    <property type="match status" value="1"/>
</dbReference>
<dbReference type="SUPFAM" id="SSF52540">
    <property type="entry name" value="P-loop containing nucleoside triphosphate hydrolases"/>
    <property type="match status" value="1"/>
</dbReference>
<comment type="caution">
    <text evidence="3">The sequence shown here is derived from an EMBL/GenBank/DDBJ whole genome shotgun (WGS) entry which is preliminary data.</text>
</comment>
<dbReference type="EMBL" id="JBHUOF010000032">
    <property type="protein sequence ID" value="MFD2801536.1"/>
    <property type="molecule type" value="Genomic_DNA"/>
</dbReference>
<sequence length="879" mass="94062">MVHRRPQLIARAAALTVLESAAARAVVDGPGFALVTGPSGVGRTALADELAARHDGPVLRAAGADWETGRAFGVVEQLAPGGDLTAALGPGTTLAIVDDAQWADPESLQALVSTVRHHHDARLLVVATCVSGDSRVPAVTLELLHRVATTTVLLDPLAAPEVGELAAAHGILLHPSMAERLWRHTGGIPRHVVQLLTEVPRSTWARFDPDLPAPAAVAARVRESLAACSPDARRLVEAIAVLGPGTAVRDAASLAGVDGDVLPLLDEACAAGLVRFAPHGLTEAGPPDPMVRAAVLAAMGPAAAADAHRRAAELIDDPVRRMHLLVAASPVPDAAVADRLDELATERSAEGAWGVAASLLSDASRLTDDRLLRESRLTRAVDALIGAGDAFAAAALIPEVESLRETPLRNAVLGYLAIVRGRASEAEMRLGRAWDLVNSERDPDVAALICQRYVLHSLSRCRAEELVDWAERAISLVPADRPAAVESAAIRGLGLAGIGRADEALAGYAELAERVQHGAQAQRILMGRGWLSLMVDALDDARVDLESSVSTRFLGGSARIALWARGWLARAQFMTGEWDEALRTVAEAEPLLDRSGIVLAGPLLAWTAVAVHALRGDWERAEEALRRADAGPQDYEIMRVPSCLARAQLAEARADSAGVLRALRPLTMPWAGGSVDEPGQWPWADMYAHALILEGRTAEADAFLTRHERRAEQRNRMSARARLGAARGRLLGTQGDMAGARAAFDEALEILENLPLRYDRARVSFAYGQILRRAGKRREADTLFTTARDAFAALGARTYVERCDRELKAGGVHVQRGAGYDRLTPQEEAVSQLVARGLSNREVAAEMFLSPKTVQYHLTRIYSKLGIRSRAELAVWYRS</sequence>
<evidence type="ECO:0000313" key="3">
    <source>
        <dbReference type="EMBL" id="MFD2801536.1"/>
    </source>
</evidence>
<dbReference type="CDD" id="cd06170">
    <property type="entry name" value="LuxR_C_like"/>
    <property type="match status" value="1"/>
</dbReference>
<dbReference type="InterPro" id="IPR027417">
    <property type="entry name" value="P-loop_NTPase"/>
</dbReference>
<feature type="domain" description="HTH luxR-type" evidence="2">
    <location>
        <begin position="816"/>
        <end position="879"/>
    </location>
</feature>
<organism evidence="3 4">
    <name type="scientific">Prauserella oleivorans</name>
    <dbReference type="NCBI Taxonomy" id="1478153"/>
    <lineage>
        <taxon>Bacteria</taxon>
        <taxon>Bacillati</taxon>
        <taxon>Actinomycetota</taxon>
        <taxon>Actinomycetes</taxon>
        <taxon>Pseudonocardiales</taxon>
        <taxon>Pseudonocardiaceae</taxon>
        <taxon>Prauserella</taxon>
    </lineage>
</organism>
<dbReference type="InterPro" id="IPR036388">
    <property type="entry name" value="WH-like_DNA-bd_sf"/>
</dbReference>
<dbReference type="Gene3D" id="1.10.10.10">
    <property type="entry name" value="Winged helix-like DNA-binding domain superfamily/Winged helix DNA-binding domain"/>
    <property type="match status" value="1"/>
</dbReference>
<dbReference type="Gene3D" id="1.25.40.10">
    <property type="entry name" value="Tetratricopeptide repeat domain"/>
    <property type="match status" value="2"/>
</dbReference>
<keyword evidence="1" id="KW-0238">DNA-binding</keyword>
<dbReference type="InterPro" id="IPR039420">
    <property type="entry name" value="WalR-like"/>
</dbReference>
<evidence type="ECO:0000256" key="1">
    <source>
        <dbReference type="ARBA" id="ARBA00023125"/>
    </source>
</evidence>
<dbReference type="RefSeq" id="WP_377392587.1">
    <property type="nucleotide sequence ID" value="NZ_JBHSAN010000031.1"/>
</dbReference>
<dbReference type="InterPro" id="IPR000792">
    <property type="entry name" value="Tscrpt_reg_LuxR_C"/>
</dbReference>
<reference evidence="4" key="1">
    <citation type="journal article" date="2019" name="Int. J. Syst. Evol. Microbiol.">
        <title>The Global Catalogue of Microorganisms (GCM) 10K type strain sequencing project: providing services to taxonomists for standard genome sequencing and annotation.</title>
        <authorList>
            <consortium name="The Broad Institute Genomics Platform"/>
            <consortium name="The Broad Institute Genome Sequencing Center for Infectious Disease"/>
            <person name="Wu L."/>
            <person name="Ma J."/>
        </authorList>
    </citation>
    <scope>NUCLEOTIDE SEQUENCE [LARGE SCALE GENOMIC DNA]</scope>
    <source>
        <strain evidence="4">IBRC-M 10906</strain>
    </source>
</reference>
<proteinExistence type="predicted"/>
<dbReference type="SUPFAM" id="SSF46894">
    <property type="entry name" value="C-terminal effector domain of the bipartite response regulators"/>
    <property type="match status" value="1"/>
</dbReference>
<evidence type="ECO:0000259" key="2">
    <source>
        <dbReference type="PROSITE" id="PS50043"/>
    </source>
</evidence>
<dbReference type="PROSITE" id="PS00622">
    <property type="entry name" value="HTH_LUXR_1"/>
    <property type="match status" value="1"/>
</dbReference>
<dbReference type="Pfam" id="PF00196">
    <property type="entry name" value="GerE"/>
    <property type="match status" value="1"/>
</dbReference>
<dbReference type="InterPro" id="IPR016032">
    <property type="entry name" value="Sig_transdc_resp-reg_C-effctor"/>
</dbReference>
<keyword evidence="4" id="KW-1185">Reference proteome</keyword>
<protein>
    <submittedName>
        <fullName evidence="3">LuxR C-terminal-related transcriptional regulator</fullName>
    </submittedName>
</protein>
<evidence type="ECO:0000313" key="4">
    <source>
        <dbReference type="Proteomes" id="UP001597478"/>
    </source>
</evidence>
<name>A0ABW5WGR1_9PSEU</name>
<accession>A0ABW5WGR1</accession>
<gene>
    <name evidence="3" type="ORF">ACFS2C_19280</name>
</gene>
<dbReference type="SUPFAM" id="SSF48452">
    <property type="entry name" value="TPR-like"/>
    <property type="match status" value="1"/>
</dbReference>
<dbReference type="PRINTS" id="PR00038">
    <property type="entry name" value="HTHLUXR"/>
</dbReference>
<dbReference type="SMART" id="SM00421">
    <property type="entry name" value="HTH_LUXR"/>
    <property type="match status" value="1"/>
</dbReference>
<dbReference type="Proteomes" id="UP001597478">
    <property type="component" value="Unassembled WGS sequence"/>
</dbReference>
<dbReference type="InterPro" id="IPR011990">
    <property type="entry name" value="TPR-like_helical_dom_sf"/>
</dbReference>